<reference evidence="1 2" key="1">
    <citation type="submission" date="2015-05" db="EMBL/GenBank/DDBJ databases">
        <title>Photobacterium galathea sp. nov.</title>
        <authorList>
            <person name="Machado H."/>
            <person name="Gram L."/>
        </authorList>
    </citation>
    <scope>NUCLEOTIDE SEQUENCE [LARGE SCALE GENOMIC DNA]</scope>
    <source>
        <strain evidence="1 2">CGMCC 1.12159</strain>
    </source>
</reference>
<dbReference type="Pfam" id="PF14305">
    <property type="entry name" value="ATPgrasp_TupA"/>
    <property type="match status" value="1"/>
</dbReference>
<dbReference type="AlphaFoldDB" id="A0A0J1GWJ5"/>
<dbReference type="Proteomes" id="UP000036097">
    <property type="component" value="Unassembled WGS sequence"/>
</dbReference>
<comment type="caution">
    <text evidence="1">The sequence shown here is derived from an EMBL/GenBank/DDBJ whole genome shotgun (WGS) entry which is preliminary data.</text>
</comment>
<dbReference type="EMBL" id="LDOT01000024">
    <property type="protein sequence ID" value="KLV03976.1"/>
    <property type="molecule type" value="Genomic_DNA"/>
</dbReference>
<dbReference type="OrthoDB" id="9791827at2"/>
<dbReference type="InterPro" id="IPR029465">
    <property type="entry name" value="ATPgrasp_TupA"/>
</dbReference>
<gene>
    <name evidence="1" type="ORF">ABT56_17265</name>
</gene>
<evidence type="ECO:0000313" key="1">
    <source>
        <dbReference type="EMBL" id="KLV03976.1"/>
    </source>
</evidence>
<accession>A0A0J1GWJ5</accession>
<sequence length="295" mass="35339">MDNVCNPKVIRVIFALARRGYFDFLSDEYYLKMIYFLWRREKINFKNPKTFSEKIQWLKVNHRDVNMGKLVDKYEVRKYIKNTIGEEYLVPLVGCYDNYSDIDFDQLPNKFVLKTTHGSSQNLICKNKKQINHKLAKRNFDKWLTISLYRIFREWAYKYAKPKIICEHFLGDDENVPVDYKFYCFNGKPKFIQVNVERYTDNHTETYYDPEWNRMNFYYGVNGIDGEIDKPKNFETMLEIVSKLSSEHKFVRVDLYNLSGKIYFGELTFYPASGLEIMKPEELENVFGDYMGLSI</sequence>
<dbReference type="RefSeq" id="WP_047880142.1">
    <property type="nucleotide sequence ID" value="NZ_LDOT01000024.1"/>
</dbReference>
<evidence type="ECO:0000313" key="2">
    <source>
        <dbReference type="Proteomes" id="UP000036097"/>
    </source>
</evidence>
<proteinExistence type="predicted"/>
<organism evidence="1 2">
    <name type="scientific">Photobacterium aquae</name>
    <dbReference type="NCBI Taxonomy" id="1195763"/>
    <lineage>
        <taxon>Bacteria</taxon>
        <taxon>Pseudomonadati</taxon>
        <taxon>Pseudomonadota</taxon>
        <taxon>Gammaproteobacteria</taxon>
        <taxon>Vibrionales</taxon>
        <taxon>Vibrionaceae</taxon>
        <taxon>Photobacterium</taxon>
    </lineage>
</organism>
<name>A0A0J1GWJ5_9GAMM</name>
<keyword evidence="2" id="KW-1185">Reference proteome</keyword>
<dbReference type="STRING" id="1195763.ABT56_17265"/>
<dbReference type="PATRIC" id="fig|1195763.3.peg.3682"/>
<protein>
    <submittedName>
        <fullName evidence="1">Uncharacterized protein</fullName>
    </submittedName>
</protein>